<dbReference type="InterPro" id="IPR001296">
    <property type="entry name" value="Glyco_trans_1"/>
</dbReference>
<dbReference type="Proteomes" id="UP000426328">
    <property type="component" value="Chromosome"/>
</dbReference>
<dbReference type="PANTHER" id="PTHR45919">
    <property type="entry name" value="GDP-MAN:MAN(3)GLCNAC(2)-PP-DOL ALPHA-1,2-MANNOSYLTRANSFERASE"/>
    <property type="match status" value="1"/>
</dbReference>
<evidence type="ECO:0000313" key="4">
    <source>
        <dbReference type="Proteomes" id="UP000426328"/>
    </source>
</evidence>
<dbReference type="Gene3D" id="3.40.50.2000">
    <property type="entry name" value="Glycogen Phosphorylase B"/>
    <property type="match status" value="1"/>
</dbReference>
<gene>
    <name evidence="3" type="ORF">D1866_07200</name>
    <name evidence="2" type="ORF">GFB69_07620</name>
</gene>
<dbReference type="RefSeq" id="WP_152941610.1">
    <property type="nucleotide sequence ID" value="NZ_CP045482.1"/>
</dbReference>
<reference evidence="2 5" key="1">
    <citation type="submission" date="2019-10" db="EMBL/GenBank/DDBJ databases">
        <title>Comparative genomics of sulfur disproportionating microorganisms.</title>
        <authorList>
            <person name="Ward L.M."/>
            <person name="Bertran E."/>
            <person name="Johnston D."/>
        </authorList>
    </citation>
    <scope>NUCLEOTIDE SEQUENCE [LARGE SCALE GENOMIC DNA]</scope>
    <source>
        <strain evidence="2 5">DSM 3772</strain>
    </source>
</reference>
<feature type="domain" description="Glycosyl transferase family 1" evidence="1">
    <location>
        <begin position="177"/>
        <end position="332"/>
    </location>
</feature>
<dbReference type="Pfam" id="PF00534">
    <property type="entry name" value="Glycos_transf_1"/>
    <property type="match status" value="1"/>
</dbReference>
<sequence length="355" mass="40413">MKEIKVAVIAHGLGMSRGYSGEGYVYRTFFEMLNERGISYIAVSFSKPYDKSIPSTYCLPFHIPKFDKYQRILTYYPAKKVKPKLYLNASGVPIPLSNLAPHVIYAGAPAISTLPSKYTKSVFWKIYITPFKIMINKIKDEAKRAKIIANSRYSAKAIAQVYNINEPEVIYPPVDVEFFSKAYNEDNRENFFVTVGRIERGKMLENSIILSAKSGIKGVIVGSLNEVSYLKKLNKLKRELKANVEFLTNLPREELLKILSKAKVYFHPTIGEHFGIPVVEAMSAGVIPIVPKDSGAYEVVPEFSYSNIDEAVGILRNLIEENNLELRREMRRRSLQFSKDRFKEKIMSKIITLLS</sequence>
<evidence type="ECO:0000313" key="3">
    <source>
        <dbReference type="EMBL" id="QGR21811.1"/>
    </source>
</evidence>
<proteinExistence type="predicted"/>
<dbReference type="Proteomes" id="UP000474054">
    <property type="component" value="Unassembled WGS sequence"/>
</dbReference>
<evidence type="ECO:0000259" key="1">
    <source>
        <dbReference type="Pfam" id="PF00534"/>
    </source>
</evidence>
<reference evidence="3 4" key="2">
    <citation type="submission" date="2019-10" db="EMBL/GenBank/DDBJ databases">
        <title>Genome Sequences from Six Type Strain Members of the Archaeal Family Sulfolobaceae: Acidianus ambivalens, Acidianus infernus, Metallosphaera prunae, Stygiolobus azoricus, Sulfolobus metallicus, and Sulfurisphaera ohwakuensis.</title>
        <authorList>
            <person name="Counts J.A."/>
            <person name="Kelly R.M."/>
        </authorList>
    </citation>
    <scope>NUCLEOTIDE SEQUENCE [LARGE SCALE GENOMIC DNA]</scope>
    <source>
        <strain evidence="3 4">LEI 10</strain>
    </source>
</reference>
<dbReference type="CDD" id="cd03801">
    <property type="entry name" value="GT4_PimA-like"/>
    <property type="match status" value="1"/>
</dbReference>
<dbReference type="SUPFAM" id="SSF53756">
    <property type="entry name" value="UDP-Glycosyltransferase/glycogen phosphorylase"/>
    <property type="match status" value="1"/>
</dbReference>
<keyword evidence="3" id="KW-0808">Transferase</keyword>
<dbReference type="GeneID" id="42779512"/>
<protein>
    <submittedName>
        <fullName evidence="3">Glycosyltransferase</fullName>
    </submittedName>
</protein>
<evidence type="ECO:0000313" key="2">
    <source>
        <dbReference type="EMBL" id="MQL55607.1"/>
    </source>
</evidence>
<dbReference type="InterPro" id="IPR038013">
    <property type="entry name" value="ALG11"/>
</dbReference>
<dbReference type="AlphaFoldDB" id="A0A650CVA8"/>
<dbReference type="EMBL" id="CP045482">
    <property type="protein sequence ID" value="QGR21811.1"/>
    <property type="molecule type" value="Genomic_DNA"/>
</dbReference>
<dbReference type="EMBL" id="WHYS01000002">
    <property type="protein sequence ID" value="MQL55607.1"/>
    <property type="molecule type" value="Genomic_DNA"/>
</dbReference>
<keyword evidence="4" id="KW-1185">Reference proteome</keyword>
<accession>A0A650CVA8</accession>
<dbReference type="GO" id="GO:0006487">
    <property type="term" value="P:protein N-linked glycosylation"/>
    <property type="evidence" value="ECO:0007669"/>
    <property type="project" value="TreeGrafter"/>
</dbReference>
<dbReference type="PANTHER" id="PTHR45919:SF1">
    <property type="entry name" value="GDP-MAN:MAN(3)GLCNAC(2)-PP-DOL ALPHA-1,2-MANNOSYLTRANSFERASE"/>
    <property type="match status" value="1"/>
</dbReference>
<organism evidence="3 4">
    <name type="scientific">Acidianus ambivalens</name>
    <name type="common">Desulfurolobus ambivalens</name>
    <dbReference type="NCBI Taxonomy" id="2283"/>
    <lineage>
        <taxon>Archaea</taxon>
        <taxon>Thermoproteota</taxon>
        <taxon>Thermoprotei</taxon>
        <taxon>Sulfolobales</taxon>
        <taxon>Sulfolobaceae</taxon>
        <taxon>Acidianus</taxon>
    </lineage>
</organism>
<evidence type="ECO:0000313" key="5">
    <source>
        <dbReference type="Proteomes" id="UP000474054"/>
    </source>
</evidence>
<dbReference type="KEGG" id="aamb:D1866_07200"/>
<dbReference type="GO" id="GO:0016020">
    <property type="term" value="C:membrane"/>
    <property type="evidence" value="ECO:0007669"/>
    <property type="project" value="TreeGrafter"/>
</dbReference>
<dbReference type="GO" id="GO:0004377">
    <property type="term" value="F:GDP-Man:Man(3)GlcNAc(2)-PP-Dol alpha-1,2-mannosyltransferase activity"/>
    <property type="evidence" value="ECO:0007669"/>
    <property type="project" value="InterPro"/>
</dbReference>
<name>A0A650CVA8_ACIAM</name>